<dbReference type="RefSeq" id="XP_041288721.1">
    <property type="nucleotide sequence ID" value="XM_041434079.1"/>
</dbReference>
<comment type="caution">
    <text evidence="1">The sequence shown here is derived from an EMBL/GenBank/DDBJ whole genome shotgun (WGS) entry which is preliminary data.</text>
</comment>
<dbReference type="GeneID" id="64696338"/>
<protein>
    <submittedName>
        <fullName evidence="1">Uncharacterized protein</fullName>
    </submittedName>
</protein>
<organism evidence="1 2">
    <name type="scientific">Suillus discolor</name>
    <dbReference type="NCBI Taxonomy" id="1912936"/>
    <lineage>
        <taxon>Eukaryota</taxon>
        <taxon>Fungi</taxon>
        <taxon>Dikarya</taxon>
        <taxon>Basidiomycota</taxon>
        <taxon>Agaricomycotina</taxon>
        <taxon>Agaricomycetes</taxon>
        <taxon>Agaricomycetidae</taxon>
        <taxon>Boletales</taxon>
        <taxon>Suillineae</taxon>
        <taxon>Suillaceae</taxon>
        <taxon>Suillus</taxon>
    </lineage>
</organism>
<proteinExistence type="predicted"/>
<evidence type="ECO:0000313" key="2">
    <source>
        <dbReference type="Proteomes" id="UP000823399"/>
    </source>
</evidence>
<reference evidence="1" key="1">
    <citation type="journal article" date="2020" name="New Phytol.">
        <title>Comparative genomics reveals dynamic genome evolution in host specialist ectomycorrhizal fungi.</title>
        <authorList>
            <person name="Lofgren L.A."/>
            <person name="Nguyen N.H."/>
            <person name="Vilgalys R."/>
            <person name="Ruytinx J."/>
            <person name="Liao H.L."/>
            <person name="Branco S."/>
            <person name="Kuo A."/>
            <person name="LaButti K."/>
            <person name="Lipzen A."/>
            <person name="Andreopoulos W."/>
            <person name="Pangilinan J."/>
            <person name="Riley R."/>
            <person name="Hundley H."/>
            <person name="Na H."/>
            <person name="Barry K."/>
            <person name="Grigoriev I.V."/>
            <person name="Stajich J.E."/>
            <person name="Kennedy P.G."/>
        </authorList>
    </citation>
    <scope>NUCLEOTIDE SEQUENCE</scope>
    <source>
        <strain evidence="1">FC423</strain>
    </source>
</reference>
<gene>
    <name evidence="1" type="ORF">F5147DRAFT_656204</name>
</gene>
<name>A0A9P7EZM6_9AGAM</name>
<evidence type="ECO:0000313" key="1">
    <source>
        <dbReference type="EMBL" id="KAG2097963.1"/>
    </source>
</evidence>
<dbReference type="OrthoDB" id="2687931at2759"/>
<accession>A0A9P7EZM6</accession>
<keyword evidence="2" id="KW-1185">Reference proteome</keyword>
<sequence>MLWNELLDHGNEPFDISFSPVLGVHPFLKLKAAIVHACDDQEDTPLHVGDAGICPSFVDCKIARGTDVGHARFATYTMSKTVSHLNDTVEHFQLVLDQCPISHPDHATALTNLAWARLIGYIRNYLQDIVAATSLFRDIASAASSCLSLTHQDL</sequence>
<dbReference type="EMBL" id="JABBWM010000063">
    <property type="protein sequence ID" value="KAG2097963.1"/>
    <property type="molecule type" value="Genomic_DNA"/>
</dbReference>
<dbReference type="AlphaFoldDB" id="A0A9P7EZM6"/>
<dbReference type="Proteomes" id="UP000823399">
    <property type="component" value="Unassembled WGS sequence"/>
</dbReference>